<feature type="region of interest" description="Disordered" evidence="1">
    <location>
        <begin position="136"/>
        <end position="158"/>
    </location>
</feature>
<evidence type="ECO:0000313" key="3">
    <source>
        <dbReference type="Proteomes" id="UP000053789"/>
    </source>
</evidence>
<proteinExistence type="predicted"/>
<protein>
    <submittedName>
        <fullName evidence="2">Uncharacterized protein</fullName>
    </submittedName>
</protein>
<dbReference type="EMBL" id="KN846996">
    <property type="protein sequence ID" value="KIW89154.1"/>
    <property type="molecule type" value="Genomic_DNA"/>
</dbReference>
<reference evidence="2" key="1">
    <citation type="submission" date="2015-01" db="EMBL/GenBank/DDBJ databases">
        <title>The Genome Sequence of Cladophialophora bantiana CBS 173.52.</title>
        <authorList>
            <consortium name="The Broad Institute Genomics Platform"/>
            <person name="Cuomo C."/>
            <person name="de Hoog S."/>
            <person name="Gorbushina A."/>
            <person name="Stielow B."/>
            <person name="Teixiera M."/>
            <person name="Abouelleil A."/>
            <person name="Chapman S.B."/>
            <person name="Priest M."/>
            <person name="Young S.K."/>
            <person name="Wortman J."/>
            <person name="Nusbaum C."/>
            <person name="Birren B."/>
        </authorList>
    </citation>
    <scope>NUCLEOTIDE SEQUENCE [LARGE SCALE GENOMIC DNA]</scope>
    <source>
        <strain evidence="2">CBS 173.52</strain>
    </source>
</reference>
<organism evidence="2 3">
    <name type="scientific">Cladophialophora bantiana (strain ATCC 10958 / CBS 173.52 / CDC B-1940 / NIH 8579)</name>
    <name type="common">Xylohypha bantiana</name>
    <dbReference type="NCBI Taxonomy" id="1442370"/>
    <lineage>
        <taxon>Eukaryota</taxon>
        <taxon>Fungi</taxon>
        <taxon>Dikarya</taxon>
        <taxon>Ascomycota</taxon>
        <taxon>Pezizomycotina</taxon>
        <taxon>Eurotiomycetes</taxon>
        <taxon>Chaetothyriomycetidae</taxon>
        <taxon>Chaetothyriales</taxon>
        <taxon>Herpotrichiellaceae</taxon>
        <taxon>Cladophialophora</taxon>
    </lineage>
</organism>
<keyword evidence="3" id="KW-1185">Reference proteome</keyword>
<dbReference type="GeneID" id="27702934"/>
<dbReference type="Proteomes" id="UP000053789">
    <property type="component" value="Unassembled WGS sequence"/>
</dbReference>
<sequence>METTVNGMQPKKIESLADHASNLTDEMLTENKQQIQEMLAVLYSMIQSQKQTMAKALQDTMAYSTTSRTEPKKQLRYRNVMNWWKERDLTCLSAHGSQNLGAWRASPSGNGSPPSAAIFGGFQSQGSLLQRADARLRAQSETSTVEQQRESLTDPTSNFSSYVRSAISTLPEGRKRKLKIQADLTSEGLSFDSGLNSESGYDDDSDCGLLMGPVAGASWRATIVPLSSASLGNYGVDVGSWSKFPRPDISAAARL</sequence>
<name>A0A0D2HX48_CLAB1</name>
<gene>
    <name evidence="2" type="ORF">Z519_10006</name>
</gene>
<evidence type="ECO:0000256" key="1">
    <source>
        <dbReference type="SAM" id="MobiDB-lite"/>
    </source>
</evidence>
<dbReference type="VEuPathDB" id="FungiDB:Z519_10006"/>
<dbReference type="RefSeq" id="XP_016615823.1">
    <property type="nucleotide sequence ID" value="XM_016767725.1"/>
</dbReference>
<evidence type="ECO:0000313" key="2">
    <source>
        <dbReference type="EMBL" id="KIW89154.1"/>
    </source>
</evidence>
<dbReference type="OrthoDB" id="5563539at2759"/>
<accession>A0A0D2HX48</accession>
<dbReference type="AlphaFoldDB" id="A0A0D2HX48"/>
<dbReference type="HOGENOM" id="CLU_1089904_0_0_1"/>